<dbReference type="PANTHER" id="PTHR30562:SF1">
    <property type="entry name" value="UVRABC SYSTEM PROTEIN C"/>
    <property type="match status" value="1"/>
</dbReference>
<gene>
    <name evidence="8" type="ORF">A3A57_02490</name>
</gene>
<evidence type="ECO:0000313" key="8">
    <source>
        <dbReference type="EMBL" id="OGY32705.1"/>
    </source>
</evidence>
<dbReference type="InterPro" id="IPR050066">
    <property type="entry name" value="UvrABC_protein_C"/>
</dbReference>
<dbReference type="PROSITE" id="PS50165">
    <property type="entry name" value="UVRC"/>
    <property type="match status" value="1"/>
</dbReference>
<keyword evidence="4" id="KW-0267">Excision nuclease</keyword>
<dbReference type="FunFam" id="3.40.1440.10:FF:000001">
    <property type="entry name" value="UvrABC system protein C"/>
    <property type="match status" value="1"/>
</dbReference>
<dbReference type="SUPFAM" id="SSF46600">
    <property type="entry name" value="C-terminal UvrC-binding domain of UvrB"/>
    <property type="match status" value="1"/>
</dbReference>
<evidence type="ECO:0000256" key="4">
    <source>
        <dbReference type="ARBA" id="ARBA00022881"/>
    </source>
</evidence>
<evidence type="ECO:0000313" key="9">
    <source>
        <dbReference type="Proteomes" id="UP000179279"/>
    </source>
</evidence>
<feature type="domain" description="UvrC family homology region profile" evidence="7">
    <location>
        <begin position="249"/>
        <end position="353"/>
    </location>
</feature>
<dbReference type="GO" id="GO:0009380">
    <property type="term" value="C:excinuclease repair complex"/>
    <property type="evidence" value="ECO:0007669"/>
    <property type="project" value="TreeGrafter"/>
</dbReference>
<dbReference type="InterPro" id="IPR001162">
    <property type="entry name" value="UvrC_RNase_H_dom"/>
</dbReference>
<dbReference type="Gene3D" id="3.40.1440.10">
    <property type="entry name" value="GIY-YIG endonuclease"/>
    <property type="match status" value="1"/>
</dbReference>
<name>A0A1G1WYA2_9BACT</name>
<keyword evidence="3" id="KW-0228">DNA excision</keyword>
<evidence type="ECO:0000256" key="3">
    <source>
        <dbReference type="ARBA" id="ARBA00022769"/>
    </source>
</evidence>
<dbReference type="SMART" id="SM00465">
    <property type="entry name" value="GIYc"/>
    <property type="match status" value="1"/>
</dbReference>
<dbReference type="InterPro" id="IPR000305">
    <property type="entry name" value="GIY-YIG_endonuc"/>
</dbReference>
<evidence type="ECO:0008006" key="10">
    <source>
        <dbReference type="Google" id="ProtNLM"/>
    </source>
</evidence>
<evidence type="ECO:0000259" key="6">
    <source>
        <dbReference type="PROSITE" id="PS50164"/>
    </source>
</evidence>
<keyword evidence="5" id="KW-0234">DNA repair</keyword>
<dbReference type="Pfam" id="PF08459">
    <property type="entry name" value="UvrC_RNaseH_dom"/>
    <property type="match status" value="1"/>
</dbReference>
<feature type="domain" description="GIY-YIG" evidence="6">
    <location>
        <begin position="7"/>
        <end position="85"/>
    </location>
</feature>
<protein>
    <recommendedName>
        <fullName evidence="10">Excinuclease ABC subunit C</fullName>
    </recommendedName>
</protein>
<keyword evidence="2" id="KW-0227">DNA damage</keyword>
<dbReference type="GO" id="GO:0006289">
    <property type="term" value="P:nucleotide-excision repair"/>
    <property type="evidence" value="ECO:0007669"/>
    <property type="project" value="InterPro"/>
</dbReference>
<evidence type="ECO:0000259" key="7">
    <source>
        <dbReference type="PROSITE" id="PS50165"/>
    </source>
</evidence>
<reference evidence="8 9" key="1">
    <citation type="journal article" date="2016" name="Nat. Commun.">
        <title>Thousands of microbial genomes shed light on interconnected biogeochemical processes in an aquifer system.</title>
        <authorList>
            <person name="Anantharaman K."/>
            <person name="Brown C.T."/>
            <person name="Hug L.A."/>
            <person name="Sharon I."/>
            <person name="Castelle C.J."/>
            <person name="Probst A.J."/>
            <person name="Thomas B.C."/>
            <person name="Singh A."/>
            <person name="Wilkins M.J."/>
            <person name="Karaoz U."/>
            <person name="Brodie E.L."/>
            <person name="Williams K.H."/>
            <person name="Hubbard S.S."/>
            <person name="Banfield J.F."/>
        </authorList>
    </citation>
    <scope>NUCLEOTIDE SEQUENCE [LARGE SCALE GENOMIC DNA]</scope>
</reference>
<dbReference type="Proteomes" id="UP000179279">
    <property type="component" value="Unassembled WGS sequence"/>
</dbReference>
<dbReference type="PANTHER" id="PTHR30562">
    <property type="entry name" value="UVRC/OXIDOREDUCTASE"/>
    <property type="match status" value="1"/>
</dbReference>
<dbReference type="InterPro" id="IPR038476">
    <property type="entry name" value="UvrC_RNase_H_dom_sf"/>
</dbReference>
<evidence type="ECO:0000256" key="5">
    <source>
        <dbReference type="ARBA" id="ARBA00023204"/>
    </source>
</evidence>
<dbReference type="EMBL" id="MHDA01000009">
    <property type="protein sequence ID" value="OGY32705.1"/>
    <property type="molecule type" value="Genomic_DNA"/>
</dbReference>
<sequence>MVDKLPNRPGVYLFKGKKGKILYIGKAVNIKKRVKDHLSFKDKSYKQKNLIEKTDRVSFVEVDSEIEALLLEVNLIKKYKPDYNSQLKDGKDYLYIKITKDDFPRILTVRQRDLNNFDTYYGPFPSSLKVRATLKTLRKIFPFSSCKPPTGKVSRGQERPCLAFHLGLCPGVCANKISKLDYRKNISSLKLILSGKKNTFVRQTEKQINYLSKEEEYEKAANLQKQLNDLKYITKPIRSTGEYLNEDITSIRKRELLQLKVLVGLDKTPRRIECYDISNIFGQQAVGSMVVFLDGKPAKEEYRRFKIKKVSGINDTGMIREVLERRFAHDWDLPNLLVVDGGRGQLNSAKGVLKKLNLNVRAISLAKRLEEIYLGDERNSVILPRTSDGLKLVQRLRDEAHRFAITYHRAVRRREFLPVT</sequence>
<dbReference type="CDD" id="cd10434">
    <property type="entry name" value="GIY-YIG_UvrC_Cho"/>
    <property type="match status" value="1"/>
</dbReference>
<evidence type="ECO:0000256" key="1">
    <source>
        <dbReference type="ARBA" id="ARBA00022490"/>
    </source>
</evidence>
<dbReference type="InterPro" id="IPR035901">
    <property type="entry name" value="GIY-YIG_endonuc_sf"/>
</dbReference>
<keyword evidence="1" id="KW-0963">Cytoplasm</keyword>
<dbReference type="Pfam" id="PF01541">
    <property type="entry name" value="GIY-YIG"/>
    <property type="match status" value="1"/>
</dbReference>
<dbReference type="InterPro" id="IPR047296">
    <property type="entry name" value="GIY-YIG_UvrC_Cho"/>
</dbReference>
<dbReference type="SUPFAM" id="SSF82771">
    <property type="entry name" value="GIY-YIG endonuclease"/>
    <property type="match status" value="1"/>
</dbReference>
<comment type="caution">
    <text evidence="8">The sequence shown here is derived from an EMBL/GenBank/DDBJ whole genome shotgun (WGS) entry which is preliminary data.</text>
</comment>
<dbReference type="GO" id="GO:0009381">
    <property type="term" value="F:excinuclease ABC activity"/>
    <property type="evidence" value="ECO:0007669"/>
    <property type="project" value="InterPro"/>
</dbReference>
<dbReference type="Gene3D" id="3.30.420.340">
    <property type="entry name" value="UvrC, RNAse H endonuclease domain"/>
    <property type="match status" value="1"/>
</dbReference>
<evidence type="ECO:0000256" key="2">
    <source>
        <dbReference type="ARBA" id="ARBA00022763"/>
    </source>
</evidence>
<dbReference type="InterPro" id="IPR036876">
    <property type="entry name" value="UVR_dom_sf"/>
</dbReference>
<accession>A0A1G1WYA2</accession>
<dbReference type="PROSITE" id="PS50164">
    <property type="entry name" value="GIY_YIG"/>
    <property type="match status" value="1"/>
</dbReference>
<organism evidence="8 9">
    <name type="scientific">Candidatus Woykebacteria bacterium RIFCSPLOWO2_01_FULL_41_12</name>
    <dbReference type="NCBI Taxonomy" id="1802604"/>
    <lineage>
        <taxon>Bacteria</taxon>
        <taxon>Candidatus Woykeibacteriota</taxon>
    </lineage>
</organism>
<dbReference type="AlphaFoldDB" id="A0A1G1WYA2"/>
<proteinExistence type="predicted"/>